<evidence type="ECO:0000313" key="6">
    <source>
        <dbReference type="EMBL" id="VYU16857.1"/>
    </source>
</evidence>
<dbReference type="Pfam" id="PF03060">
    <property type="entry name" value="NMO"/>
    <property type="match status" value="1"/>
</dbReference>
<reference evidence="6" key="1">
    <citation type="submission" date="2019-11" db="EMBL/GenBank/DDBJ databases">
        <authorList>
            <person name="Feng L."/>
        </authorList>
    </citation>
    <scope>NUCLEOTIDE SEQUENCE</scope>
    <source>
        <strain evidence="6">IbartlettiiLFYP30</strain>
    </source>
</reference>
<proteinExistence type="predicted"/>
<dbReference type="GO" id="GO:0006207">
    <property type="term" value="P:'de novo' pyrimidine nucleobase biosynthetic process"/>
    <property type="evidence" value="ECO:0007669"/>
    <property type="project" value="InterPro"/>
</dbReference>
<dbReference type="CDD" id="cd04730">
    <property type="entry name" value="NPD_like"/>
    <property type="match status" value="1"/>
</dbReference>
<organism evidence="6">
    <name type="scientific">Intestinibacter bartlettii</name>
    <dbReference type="NCBI Taxonomy" id="261299"/>
    <lineage>
        <taxon>Bacteria</taxon>
        <taxon>Bacillati</taxon>
        <taxon>Bacillota</taxon>
        <taxon>Clostridia</taxon>
        <taxon>Peptostreptococcales</taxon>
        <taxon>Peptostreptococcaceae</taxon>
        <taxon>Intestinibacter</taxon>
    </lineage>
</organism>
<dbReference type="InterPro" id="IPR001295">
    <property type="entry name" value="Dihydroorotate_DH_CS"/>
</dbReference>
<dbReference type="PANTHER" id="PTHR32332">
    <property type="entry name" value="2-NITROPROPANE DIOXYGENASE"/>
    <property type="match status" value="1"/>
</dbReference>
<comment type="function">
    <text evidence="1">Nitronate monooxygenase that uses molecular oxygen to catalyze the oxidative denitrification of alkyl nitronates. Acts on propionate 3-nitronate (P3N), the presumed physiological substrate. Probably functions in the detoxification of P3N, a metabolic poison produced by plants and fungi as a defense mechanism.</text>
</comment>
<keyword evidence="6" id="KW-0503">Monooxygenase</keyword>
<dbReference type="AlphaFoldDB" id="A0A6N3CT87"/>
<dbReference type="PANTHER" id="PTHR32332:SF18">
    <property type="entry name" value="2-NITROPROPANE DIOXYGENASE"/>
    <property type="match status" value="1"/>
</dbReference>
<evidence type="ECO:0000256" key="1">
    <source>
        <dbReference type="ARBA" id="ARBA00003535"/>
    </source>
</evidence>
<dbReference type="GO" id="GO:0018580">
    <property type="term" value="F:nitronate monooxygenase activity"/>
    <property type="evidence" value="ECO:0007669"/>
    <property type="project" value="InterPro"/>
</dbReference>
<dbReference type="GO" id="GO:0016627">
    <property type="term" value="F:oxidoreductase activity, acting on the CH-CH group of donors"/>
    <property type="evidence" value="ECO:0007669"/>
    <property type="project" value="InterPro"/>
</dbReference>
<dbReference type="PROSITE" id="PS00912">
    <property type="entry name" value="DHODEHASE_2"/>
    <property type="match status" value="1"/>
</dbReference>
<evidence type="ECO:0000256" key="3">
    <source>
        <dbReference type="ARBA" id="ARBA00022630"/>
    </source>
</evidence>
<dbReference type="Gene3D" id="3.20.20.70">
    <property type="entry name" value="Aldolase class I"/>
    <property type="match status" value="1"/>
</dbReference>
<name>A0A6N3CT87_9FIRM</name>
<dbReference type="SUPFAM" id="SSF51412">
    <property type="entry name" value="Inosine monophosphate dehydrogenase (IMPDH)"/>
    <property type="match status" value="1"/>
</dbReference>
<dbReference type="InterPro" id="IPR013785">
    <property type="entry name" value="Aldolase_TIM"/>
</dbReference>
<evidence type="ECO:0000256" key="5">
    <source>
        <dbReference type="ARBA" id="ARBA00023002"/>
    </source>
</evidence>
<protein>
    <recommendedName>
        <fullName evidence="2">Probable nitronate monooxygenase</fullName>
    </recommendedName>
</protein>
<gene>
    <name evidence="6" type="ORF">IBLFYP30_01912</name>
</gene>
<dbReference type="InterPro" id="IPR004136">
    <property type="entry name" value="NMO"/>
</dbReference>
<dbReference type="EMBL" id="CACRUE010000030">
    <property type="protein sequence ID" value="VYU16857.1"/>
    <property type="molecule type" value="Genomic_DNA"/>
</dbReference>
<keyword evidence="5 6" id="KW-0560">Oxidoreductase</keyword>
<keyword evidence="3" id="KW-0285">Flavoprotein</keyword>
<dbReference type="RefSeq" id="WP_024037422.1">
    <property type="nucleotide sequence ID" value="NZ_CACRUE010000030.1"/>
</dbReference>
<sequence length="351" mass="38238">MKPLIIGDLIIKTPVIQGGMGIGISRENLVSAVSNAGGLGVISGINIGYDEEGFNKDPLSTNLKSLKKHIQKAKELSNNKPLGINLMVAMNFYEEHVKTAIESGIDIIISGAGLPIKLPKFIGNSNVKIAPIVSSAKACKLLLKMWDKKYNKTADMIVVEGPKAGGHLGFHRDDLKDIDSIDYDGEFMRILEITKEYGQKYDKEIPVIAAGGISTSSDVKKYINMGAAGVQVGTLFVATEECDANITFKNTYIKCKKEDIKIVKSPVGLPGRAIYNKFLEKLESNKPKIKKCYNCMETCNPSSTPYCISQALINAVNGDIDNALLFCGAEAYKINKIKTVKKVIDELISEI</sequence>
<evidence type="ECO:0000256" key="4">
    <source>
        <dbReference type="ARBA" id="ARBA00022643"/>
    </source>
</evidence>
<keyword evidence="4" id="KW-0288">FMN</keyword>
<accession>A0A6N3CT87</accession>
<evidence type="ECO:0000256" key="2">
    <source>
        <dbReference type="ARBA" id="ARBA00013457"/>
    </source>
</evidence>